<dbReference type="PANTHER" id="PTHR39609:SF2">
    <property type="entry name" value="TRANSCRIPTION FACTOR RFEG"/>
    <property type="match status" value="1"/>
</dbReference>
<dbReference type="Proteomes" id="UP000799772">
    <property type="component" value="Unassembled WGS sequence"/>
</dbReference>
<evidence type="ECO:0000313" key="2">
    <source>
        <dbReference type="Proteomes" id="UP000799772"/>
    </source>
</evidence>
<gene>
    <name evidence="1" type="ORF">NA57DRAFT_26852</name>
</gene>
<evidence type="ECO:0000313" key="1">
    <source>
        <dbReference type="EMBL" id="KAF2095495.1"/>
    </source>
</evidence>
<proteinExistence type="predicted"/>
<dbReference type="PANTHER" id="PTHR39609">
    <property type="entry name" value="RFEG-RELATED"/>
    <property type="match status" value="1"/>
</dbReference>
<comment type="caution">
    <text evidence="1">The sequence shown here is derived from an EMBL/GenBank/DDBJ whole genome shotgun (WGS) entry which is preliminary data.</text>
</comment>
<accession>A0A9P4I5R4</accession>
<protein>
    <submittedName>
        <fullName evidence="1">Uncharacterized protein</fullName>
    </submittedName>
</protein>
<dbReference type="OrthoDB" id="3827557at2759"/>
<name>A0A9P4I5R4_9PEZI</name>
<dbReference type="EMBL" id="ML978131">
    <property type="protein sequence ID" value="KAF2095495.1"/>
    <property type="molecule type" value="Genomic_DNA"/>
</dbReference>
<reference evidence="1" key="1">
    <citation type="journal article" date="2020" name="Stud. Mycol.">
        <title>101 Dothideomycetes genomes: a test case for predicting lifestyles and emergence of pathogens.</title>
        <authorList>
            <person name="Haridas S."/>
            <person name="Albert R."/>
            <person name="Binder M."/>
            <person name="Bloem J."/>
            <person name="Labutti K."/>
            <person name="Salamov A."/>
            <person name="Andreopoulos B."/>
            <person name="Baker S."/>
            <person name="Barry K."/>
            <person name="Bills G."/>
            <person name="Bluhm B."/>
            <person name="Cannon C."/>
            <person name="Castanera R."/>
            <person name="Culley D."/>
            <person name="Daum C."/>
            <person name="Ezra D."/>
            <person name="Gonzalez J."/>
            <person name="Henrissat B."/>
            <person name="Kuo A."/>
            <person name="Liang C."/>
            <person name="Lipzen A."/>
            <person name="Lutzoni F."/>
            <person name="Magnuson J."/>
            <person name="Mondo S."/>
            <person name="Nolan M."/>
            <person name="Ohm R."/>
            <person name="Pangilinan J."/>
            <person name="Park H.-J."/>
            <person name="Ramirez L."/>
            <person name="Alfaro M."/>
            <person name="Sun H."/>
            <person name="Tritt A."/>
            <person name="Yoshinaga Y."/>
            <person name="Zwiers L.-H."/>
            <person name="Turgeon B."/>
            <person name="Goodwin S."/>
            <person name="Spatafora J."/>
            <person name="Crous P."/>
            <person name="Grigoriev I."/>
        </authorList>
    </citation>
    <scope>NUCLEOTIDE SEQUENCE</scope>
    <source>
        <strain evidence="1">CBS 133067</strain>
    </source>
</reference>
<keyword evidence="2" id="KW-1185">Reference proteome</keyword>
<sequence>MADPNTYFLPGYGISRSVIQSEIRYFCGPDAIVRPFTHKQQIQDLKIASKVFEERQA</sequence>
<feature type="non-terminal residue" evidence="1">
    <location>
        <position position="57"/>
    </location>
</feature>
<organism evidence="1 2">
    <name type="scientific">Rhizodiscina lignyota</name>
    <dbReference type="NCBI Taxonomy" id="1504668"/>
    <lineage>
        <taxon>Eukaryota</taxon>
        <taxon>Fungi</taxon>
        <taxon>Dikarya</taxon>
        <taxon>Ascomycota</taxon>
        <taxon>Pezizomycotina</taxon>
        <taxon>Dothideomycetes</taxon>
        <taxon>Pleosporomycetidae</taxon>
        <taxon>Aulographales</taxon>
        <taxon>Rhizodiscinaceae</taxon>
        <taxon>Rhizodiscina</taxon>
    </lineage>
</organism>
<dbReference type="AlphaFoldDB" id="A0A9P4I5R4"/>